<dbReference type="Gene3D" id="1.25.10.10">
    <property type="entry name" value="Leucine-rich Repeat Variant"/>
    <property type="match status" value="1"/>
</dbReference>
<dbReference type="SUPFAM" id="SSF48371">
    <property type="entry name" value="ARM repeat"/>
    <property type="match status" value="1"/>
</dbReference>
<evidence type="ECO:0000313" key="2">
    <source>
        <dbReference type="Proteomes" id="UP001172083"/>
    </source>
</evidence>
<gene>
    <name evidence="1" type="ORF">QQ020_22915</name>
</gene>
<reference evidence="1" key="1">
    <citation type="submission" date="2023-06" db="EMBL/GenBank/DDBJ databases">
        <title>Genomic of Agaribacillus aureum.</title>
        <authorList>
            <person name="Wang G."/>
        </authorList>
    </citation>
    <scope>NUCLEOTIDE SEQUENCE</scope>
    <source>
        <strain evidence="1">BMA12</strain>
    </source>
</reference>
<dbReference type="RefSeq" id="WP_346760288.1">
    <property type="nucleotide sequence ID" value="NZ_JAUJEB010000005.1"/>
</dbReference>
<dbReference type="InterPro" id="IPR016024">
    <property type="entry name" value="ARM-type_fold"/>
</dbReference>
<sequence>MKNFEDRLKGGHPNSLGNTVEVVEEVLSENGLFNELFNCYFSNDEIVRLRTSNAMKRICKAKKSILIPYVERFLTDIAQIDQASTQWTLSQLFGMLEKDMTDMQIGQAKKIMKNNLANHNDWIVLNQTMDTLTKWTKKDPELKEWIRPHLVRLTSDDRKSVSGRAKKMLDKISVS</sequence>
<dbReference type="EMBL" id="JAUJEB010000005">
    <property type="protein sequence ID" value="MDN5214950.1"/>
    <property type="molecule type" value="Genomic_DNA"/>
</dbReference>
<name>A0ABT8LB09_9BACT</name>
<dbReference type="InterPro" id="IPR011989">
    <property type="entry name" value="ARM-like"/>
</dbReference>
<evidence type="ECO:0000313" key="1">
    <source>
        <dbReference type="EMBL" id="MDN5214950.1"/>
    </source>
</evidence>
<comment type="caution">
    <text evidence="1">The sequence shown here is derived from an EMBL/GenBank/DDBJ whole genome shotgun (WGS) entry which is preliminary data.</text>
</comment>
<organism evidence="1 2">
    <name type="scientific">Agaribacillus aureus</name>
    <dbReference type="NCBI Taxonomy" id="3051825"/>
    <lineage>
        <taxon>Bacteria</taxon>
        <taxon>Pseudomonadati</taxon>
        <taxon>Bacteroidota</taxon>
        <taxon>Cytophagia</taxon>
        <taxon>Cytophagales</taxon>
        <taxon>Splendidivirgaceae</taxon>
        <taxon>Agaribacillus</taxon>
    </lineage>
</organism>
<protein>
    <recommendedName>
        <fullName evidence="3">DNA alkylation repair enzyme</fullName>
    </recommendedName>
</protein>
<keyword evidence="2" id="KW-1185">Reference proteome</keyword>
<accession>A0ABT8LB09</accession>
<proteinExistence type="predicted"/>
<dbReference type="Proteomes" id="UP001172083">
    <property type="component" value="Unassembled WGS sequence"/>
</dbReference>
<evidence type="ECO:0008006" key="3">
    <source>
        <dbReference type="Google" id="ProtNLM"/>
    </source>
</evidence>